<name>Q677R5_9VIRU</name>
<organism evidence="1 2">
    <name type="scientific">lymphocystis disease virus-China</name>
    <dbReference type="NCBI Taxonomy" id="256729"/>
    <lineage>
        <taxon>Viruses</taxon>
        <taxon>Varidnaviria</taxon>
        <taxon>Bamfordvirae</taxon>
        <taxon>Nucleocytoviricota</taxon>
        <taxon>Megaviricetes</taxon>
        <taxon>Pimascovirales</taxon>
        <taxon>Pimascovirales incertae sedis</taxon>
        <taxon>Iridoviridae</taxon>
        <taxon>Alphairidovirinae</taxon>
        <taxon>Lymphocystivirus</taxon>
        <taxon>Lymphocystivirus paralichthys1</taxon>
        <taxon>Lymphocystis disease virus 2</taxon>
    </lineage>
</organism>
<dbReference type="GeneID" id="2978951"/>
<reference evidence="1 2" key="1">
    <citation type="journal article" date="2004" name="J. Virol.">
        <title>Complete genome sequence of lymphocystis disease virus isolated from China.</title>
        <authorList>
            <person name="Zhang Q.Y."/>
            <person name="Xiao F."/>
            <person name="Xie J."/>
            <person name="Li Z.Q."/>
            <person name="Gui J.F."/>
        </authorList>
    </citation>
    <scope>NUCLEOTIDE SEQUENCE [LARGE SCALE GENOMIC DNA]</scope>
</reference>
<evidence type="ECO:0000313" key="2">
    <source>
        <dbReference type="Proteomes" id="UP000106699"/>
    </source>
</evidence>
<dbReference type="Proteomes" id="UP000106699">
    <property type="component" value="Segment"/>
</dbReference>
<sequence length="57" mass="6158">MQSIIDNSLGFNSPNSKYVTSDTNVLSACRGVKGYSSFNIQAIYSFAALVHSLGVKR</sequence>
<dbReference type="EMBL" id="AY380826">
    <property type="protein sequence ID" value="AAU11042.1"/>
    <property type="molecule type" value="Genomic_DNA"/>
</dbReference>
<keyword evidence="2" id="KW-1185">Reference proteome</keyword>
<evidence type="ECO:0000313" key="1">
    <source>
        <dbReference type="EMBL" id="AAU11042.1"/>
    </source>
</evidence>
<protein>
    <submittedName>
        <fullName evidence="1">Uncharacterized protein</fullName>
    </submittedName>
</protein>
<accession>Q677R5</accession>
<dbReference type="RefSeq" id="YP_073703.1">
    <property type="nucleotide sequence ID" value="NC_005902.1"/>
</dbReference>
<dbReference type="KEGG" id="vg:2978951"/>
<proteinExistence type="predicted"/>